<gene>
    <name evidence="1" type="ORF">Aco04nite_52180</name>
</gene>
<dbReference type="RefSeq" id="WP_212999849.1">
    <property type="nucleotide sequence ID" value="NZ_BAAATW010000005.1"/>
</dbReference>
<reference evidence="1" key="1">
    <citation type="submission" date="2021-03" db="EMBL/GenBank/DDBJ databases">
        <title>Whole genome shotgun sequence of Actinoplanes consettensis NBRC 14913.</title>
        <authorList>
            <person name="Komaki H."/>
            <person name="Tamura T."/>
        </authorList>
    </citation>
    <scope>NUCLEOTIDE SEQUENCE</scope>
    <source>
        <strain evidence="1">NBRC 14913</strain>
    </source>
</reference>
<evidence type="ECO:0000313" key="2">
    <source>
        <dbReference type="Proteomes" id="UP000680865"/>
    </source>
</evidence>
<comment type="caution">
    <text evidence="1">The sequence shown here is derived from an EMBL/GenBank/DDBJ whole genome shotgun (WGS) entry which is preliminary data.</text>
</comment>
<dbReference type="Pfam" id="PF10012">
    <property type="entry name" value="DUF2255"/>
    <property type="match status" value="1"/>
</dbReference>
<organism evidence="1 2">
    <name type="scientific">Winogradskya consettensis</name>
    <dbReference type="NCBI Taxonomy" id="113560"/>
    <lineage>
        <taxon>Bacteria</taxon>
        <taxon>Bacillati</taxon>
        <taxon>Actinomycetota</taxon>
        <taxon>Actinomycetes</taxon>
        <taxon>Micromonosporales</taxon>
        <taxon>Micromonosporaceae</taxon>
        <taxon>Winogradskya</taxon>
    </lineage>
</organism>
<accession>A0A919SSK1</accession>
<dbReference type="Proteomes" id="UP000680865">
    <property type="component" value="Unassembled WGS sequence"/>
</dbReference>
<protein>
    <submittedName>
        <fullName evidence="1">Uncharacterized protein</fullName>
    </submittedName>
</protein>
<dbReference type="EMBL" id="BOQP01000028">
    <property type="protein sequence ID" value="GIM76791.1"/>
    <property type="molecule type" value="Genomic_DNA"/>
</dbReference>
<evidence type="ECO:0000313" key="1">
    <source>
        <dbReference type="EMBL" id="GIM76791.1"/>
    </source>
</evidence>
<sequence>MSPPRAACTVAGTYVRALRPEPGRLRAGGLEGDVVFAAADDAHAGIDAAYRAKYDRYGPAVVGCVVGEKAHGVTHPPASRN</sequence>
<keyword evidence="2" id="KW-1185">Reference proteome</keyword>
<dbReference type="AlphaFoldDB" id="A0A919SSK1"/>
<name>A0A919SSK1_9ACTN</name>
<proteinExistence type="predicted"/>
<dbReference type="InterPro" id="IPR016888">
    <property type="entry name" value="UCP028498"/>
</dbReference>